<accession>A0A1E4SEF6</accession>
<gene>
    <name evidence="1" type="ORF">CANTADRAFT_91354</name>
</gene>
<keyword evidence="2" id="KW-1185">Reference proteome</keyword>
<reference evidence="2" key="1">
    <citation type="submission" date="2016-05" db="EMBL/GenBank/DDBJ databases">
        <title>Comparative genomics of biotechnologically important yeasts.</title>
        <authorList>
            <consortium name="DOE Joint Genome Institute"/>
            <person name="Riley R."/>
            <person name="Haridas S."/>
            <person name="Wolfe K.H."/>
            <person name="Lopes M.R."/>
            <person name="Hittinger C.T."/>
            <person name="Goker M."/>
            <person name="Salamov A."/>
            <person name="Wisecaver J."/>
            <person name="Long T.M."/>
            <person name="Aerts A.L."/>
            <person name="Barry K."/>
            <person name="Choi C."/>
            <person name="Clum A."/>
            <person name="Coughlan A.Y."/>
            <person name="Deshpande S."/>
            <person name="Douglass A.P."/>
            <person name="Hanson S.J."/>
            <person name="Klenk H.-P."/>
            <person name="Labutti K."/>
            <person name="Lapidus A."/>
            <person name="Lindquist E."/>
            <person name="Lipzen A."/>
            <person name="Meier-Kolthoff J.P."/>
            <person name="Ohm R.A."/>
            <person name="Otillar R.P."/>
            <person name="Pangilinan J."/>
            <person name="Peng Y."/>
            <person name="Rokas A."/>
            <person name="Rosa C.A."/>
            <person name="Scheuner C."/>
            <person name="Sibirny A.A."/>
            <person name="Slot J.C."/>
            <person name="Stielow J.B."/>
            <person name="Sun H."/>
            <person name="Kurtzman C.P."/>
            <person name="Blackwell M."/>
            <person name="Grigoriev I.V."/>
            <person name="Jeffries T.W."/>
        </authorList>
    </citation>
    <scope>NUCLEOTIDE SEQUENCE [LARGE SCALE GENOMIC DNA]</scope>
    <source>
        <strain evidence="2">NRRL Y-17324</strain>
    </source>
</reference>
<dbReference type="STRING" id="984487.A0A1E4SEF6"/>
<organism evidence="1 2">
    <name type="scientific">Suhomyces tanzawaensis NRRL Y-17324</name>
    <dbReference type="NCBI Taxonomy" id="984487"/>
    <lineage>
        <taxon>Eukaryota</taxon>
        <taxon>Fungi</taxon>
        <taxon>Dikarya</taxon>
        <taxon>Ascomycota</taxon>
        <taxon>Saccharomycotina</taxon>
        <taxon>Pichiomycetes</taxon>
        <taxon>Debaryomycetaceae</taxon>
        <taxon>Suhomyces</taxon>
    </lineage>
</organism>
<dbReference type="AlphaFoldDB" id="A0A1E4SEF6"/>
<evidence type="ECO:0000313" key="2">
    <source>
        <dbReference type="Proteomes" id="UP000094285"/>
    </source>
</evidence>
<sequence length="366" mass="42918">MILDSMFCLSSLMLQRIMPDRVDPSIPIKYYQQCIKSIRSYLTIPGIETNEKGIISRCLLSTILLCIYELFFVAIDSTYVKGASSILASILSKHNVQGKSLLKDSPFHQTCFWAVFLCDLILSLKFDLPTMYSLETFWKPLDPEYFELFNKYGTQFLSNNVRDREIFISNSMLNKEHTMWWLHKAVINYSCINEFKNLVTVISREDCEANKPFHDWLRLKQLMDEFESNMPINLKPNIYKPASATRVFPLIYFKDEVTAITGLNFKLSKIALYESLLLRTDTRNELVQLQLEQYPRGYAKKLTKDIIGIMKTYDSNLYLWPVNVHTLRQVAHYVFDEPEAHRILEELVERIISVCNLRLQDKIVRR</sequence>
<dbReference type="GeneID" id="30985946"/>
<protein>
    <submittedName>
        <fullName evidence="1">Uncharacterized protein</fullName>
    </submittedName>
</protein>
<dbReference type="EMBL" id="KV453914">
    <property type="protein sequence ID" value="ODV77904.1"/>
    <property type="molecule type" value="Genomic_DNA"/>
</dbReference>
<dbReference type="RefSeq" id="XP_020063026.1">
    <property type="nucleotide sequence ID" value="XM_020211810.1"/>
</dbReference>
<proteinExistence type="predicted"/>
<name>A0A1E4SEF6_9ASCO</name>
<dbReference type="Proteomes" id="UP000094285">
    <property type="component" value="Unassembled WGS sequence"/>
</dbReference>
<evidence type="ECO:0000313" key="1">
    <source>
        <dbReference type="EMBL" id="ODV77904.1"/>
    </source>
</evidence>
<dbReference type="OrthoDB" id="4087429at2759"/>